<feature type="region of interest" description="Disordered" evidence="1">
    <location>
        <begin position="63"/>
        <end position="89"/>
    </location>
</feature>
<dbReference type="Proteomes" id="UP001239795">
    <property type="component" value="Unassembled WGS sequence"/>
</dbReference>
<dbReference type="AlphaFoldDB" id="A0AAI9URG3"/>
<keyword evidence="3" id="KW-1185">Reference proteome</keyword>
<gene>
    <name evidence="2" type="ORF">CMEL01_13403</name>
</gene>
<feature type="non-terminal residue" evidence="2">
    <location>
        <position position="1"/>
    </location>
</feature>
<accession>A0AAI9URG3</accession>
<reference evidence="2 3" key="1">
    <citation type="submission" date="2016-10" db="EMBL/GenBank/DDBJ databases">
        <title>The genome sequence of Colletotrichum fioriniae PJ7.</title>
        <authorList>
            <person name="Baroncelli R."/>
        </authorList>
    </citation>
    <scope>NUCLEOTIDE SEQUENCE [LARGE SCALE GENOMIC DNA]</scope>
    <source>
        <strain evidence="2">Col 31</strain>
    </source>
</reference>
<evidence type="ECO:0000313" key="3">
    <source>
        <dbReference type="Proteomes" id="UP001239795"/>
    </source>
</evidence>
<evidence type="ECO:0000313" key="2">
    <source>
        <dbReference type="EMBL" id="KAK1463334.1"/>
    </source>
</evidence>
<proteinExistence type="predicted"/>
<feature type="region of interest" description="Disordered" evidence="1">
    <location>
        <begin position="102"/>
        <end position="146"/>
    </location>
</feature>
<evidence type="ECO:0000256" key="1">
    <source>
        <dbReference type="SAM" id="MobiDB-lite"/>
    </source>
</evidence>
<protein>
    <submittedName>
        <fullName evidence="2">Uncharacterized protein</fullName>
    </submittedName>
</protein>
<name>A0AAI9URG3_9PEZI</name>
<sequence>IYQHICIEVASTRYPKEVGERIPSEDSPLAVAGFRTLSCYLSASAMAVSGTAFNRGFSMRSMATRRGDRLTSSRLQQQPPRDDKPRKMRKVIRETSLEAKAVAPKFRTSQGKAKLCQKDLHRGNDMSDKREGQQAASDTSKASSSE</sequence>
<dbReference type="EMBL" id="MLGG01000007">
    <property type="protein sequence ID" value="KAK1463334.1"/>
    <property type="molecule type" value="Genomic_DNA"/>
</dbReference>
<feature type="compositionally biased region" description="Basic and acidic residues" evidence="1">
    <location>
        <begin position="80"/>
        <end position="89"/>
    </location>
</feature>
<organism evidence="2 3">
    <name type="scientific">Colletotrichum melonis</name>
    <dbReference type="NCBI Taxonomy" id="1209925"/>
    <lineage>
        <taxon>Eukaryota</taxon>
        <taxon>Fungi</taxon>
        <taxon>Dikarya</taxon>
        <taxon>Ascomycota</taxon>
        <taxon>Pezizomycotina</taxon>
        <taxon>Sordariomycetes</taxon>
        <taxon>Hypocreomycetidae</taxon>
        <taxon>Glomerellales</taxon>
        <taxon>Glomerellaceae</taxon>
        <taxon>Colletotrichum</taxon>
        <taxon>Colletotrichum acutatum species complex</taxon>
    </lineage>
</organism>
<comment type="caution">
    <text evidence="2">The sequence shown here is derived from an EMBL/GenBank/DDBJ whole genome shotgun (WGS) entry which is preliminary data.</text>
</comment>
<feature type="compositionally biased region" description="Polar residues" evidence="1">
    <location>
        <begin position="134"/>
        <end position="146"/>
    </location>
</feature>
<feature type="compositionally biased region" description="Basic and acidic residues" evidence="1">
    <location>
        <begin position="116"/>
        <end position="132"/>
    </location>
</feature>